<evidence type="ECO:0000313" key="2">
    <source>
        <dbReference type="Proteomes" id="UP000276133"/>
    </source>
</evidence>
<evidence type="ECO:0000313" key="1">
    <source>
        <dbReference type="EMBL" id="RNA14183.1"/>
    </source>
</evidence>
<dbReference type="Proteomes" id="UP000276133">
    <property type="component" value="Unassembled WGS sequence"/>
</dbReference>
<accession>A0A3M7QSD2</accession>
<keyword evidence="2" id="KW-1185">Reference proteome</keyword>
<organism evidence="1 2">
    <name type="scientific">Brachionus plicatilis</name>
    <name type="common">Marine rotifer</name>
    <name type="synonym">Brachionus muelleri</name>
    <dbReference type="NCBI Taxonomy" id="10195"/>
    <lineage>
        <taxon>Eukaryota</taxon>
        <taxon>Metazoa</taxon>
        <taxon>Spiralia</taxon>
        <taxon>Gnathifera</taxon>
        <taxon>Rotifera</taxon>
        <taxon>Eurotatoria</taxon>
        <taxon>Monogononta</taxon>
        <taxon>Pseudotrocha</taxon>
        <taxon>Ploima</taxon>
        <taxon>Brachionidae</taxon>
        <taxon>Brachionus</taxon>
    </lineage>
</organism>
<gene>
    <name evidence="1" type="ORF">BpHYR1_031798</name>
</gene>
<proteinExistence type="predicted"/>
<reference evidence="1 2" key="1">
    <citation type="journal article" date="2018" name="Sci. Rep.">
        <title>Genomic signatures of local adaptation to the degree of environmental predictability in rotifers.</title>
        <authorList>
            <person name="Franch-Gras L."/>
            <person name="Hahn C."/>
            <person name="Garcia-Roger E.M."/>
            <person name="Carmona M.J."/>
            <person name="Serra M."/>
            <person name="Gomez A."/>
        </authorList>
    </citation>
    <scope>NUCLEOTIDE SEQUENCE [LARGE SCALE GENOMIC DNA]</scope>
    <source>
        <strain evidence="1">HYR1</strain>
    </source>
</reference>
<name>A0A3M7QSD2_BRAPC</name>
<comment type="caution">
    <text evidence="1">The sequence shown here is derived from an EMBL/GenBank/DDBJ whole genome shotgun (WGS) entry which is preliminary data.</text>
</comment>
<dbReference type="EMBL" id="REGN01005244">
    <property type="protein sequence ID" value="RNA14183.1"/>
    <property type="molecule type" value="Genomic_DNA"/>
</dbReference>
<dbReference type="AlphaFoldDB" id="A0A3M7QSD2"/>
<sequence>MGFFPKIKLKFNFYSNKKIFCILHDIKKNYVINSTKKEKSLDLGFILRVVNTRLRDSSGKIFYNKYAGTLTKAKKIMRDNEWQWHIQFNLLNMIIISKI</sequence>
<protein>
    <submittedName>
        <fullName evidence="1">Uncharacterized protein</fullName>
    </submittedName>
</protein>